<protein>
    <submittedName>
        <fullName evidence="3">Uncharacterized protein</fullName>
    </submittedName>
</protein>
<feature type="signal peptide" evidence="2">
    <location>
        <begin position="1"/>
        <end position="23"/>
    </location>
</feature>
<dbReference type="Proteomes" id="UP000027451">
    <property type="component" value="Unassembled WGS sequence"/>
</dbReference>
<name>A0A656QBG2_9BURK</name>
<keyword evidence="4" id="KW-1185">Reference proteome</keyword>
<sequence>MKAKTIAVLLAASAASSAVPAFAHDCGAANMQCESAVKHVSHKENSARAVHGMRAKSTGHEMPDAAKTPPIEHEQHDSIDAWYRGG</sequence>
<feature type="chain" id="PRO_5024945898" evidence="2">
    <location>
        <begin position="24"/>
        <end position="86"/>
    </location>
</feature>
<comment type="caution">
    <text evidence="3">The sequence shown here is derived from an EMBL/GenBank/DDBJ whole genome shotgun (WGS) entry which is preliminary data.</text>
</comment>
<evidence type="ECO:0000313" key="3">
    <source>
        <dbReference type="EMBL" id="KDR27131.1"/>
    </source>
</evidence>
<dbReference type="RefSeq" id="WP_008347475.1">
    <property type="nucleotide sequence ID" value="NZ_CP084285.1"/>
</dbReference>
<evidence type="ECO:0000256" key="2">
    <source>
        <dbReference type="SAM" id="SignalP"/>
    </source>
</evidence>
<evidence type="ECO:0000256" key="1">
    <source>
        <dbReference type="SAM" id="MobiDB-lite"/>
    </source>
</evidence>
<dbReference type="AlphaFoldDB" id="A0A656QBG2"/>
<feature type="region of interest" description="Disordered" evidence="1">
    <location>
        <begin position="43"/>
        <end position="86"/>
    </location>
</feature>
<gene>
    <name evidence="3" type="ORF">BG60_18605</name>
</gene>
<accession>A0A656QBG2</accession>
<reference evidence="3 4" key="1">
    <citation type="submission" date="2014-03" db="EMBL/GenBank/DDBJ databases">
        <title>Draft Genome Sequences of Four Burkholderia Strains.</title>
        <authorList>
            <person name="Liu X.Y."/>
            <person name="Li C.X."/>
            <person name="Xu J.H."/>
        </authorList>
    </citation>
    <scope>NUCLEOTIDE SEQUENCE [LARGE SCALE GENOMIC DNA]</scope>
    <source>
        <strain evidence="3 4">OP-1</strain>
    </source>
</reference>
<organism evidence="3 4">
    <name type="scientific">Caballeronia zhejiangensis</name>
    <dbReference type="NCBI Taxonomy" id="871203"/>
    <lineage>
        <taxon>Bacteria</taxon>
        <taxon>Pseudomonadati</taxon>
        <taxon>Pseudomonadota</taxon>
        <taxon>Betaproteobacteria</taxon>
        <taxon>Burkholderiales</taxon>
        <taxon>Burkholderiaceae</taxon>
        <taxon>Caballeronia</taxon>
    </lineage>
</organism>
<feature type="compositionally biased region" description="Basic and acidic residues" evidence="1">
    <location>
        <begin position="58"/>
        <end position="79"/>
    </location>
</feature>
<proteinExistence type="predicted"/>
<evidence type="ECO:0000313" key="4">
    <source>
        <dbReference type="Proteomes" id="UP000027451"/>
    </source>
</evidence>
<dbReference type="OrthoDB" id="9115312at2"/>
<dbReference type="EMBL" id="JFHD01000028">
    <property type="protein sequence ID" value="KDR27131.1"/>
    <property type="molecule type" value="Genomic_DNA"/>
</dbReference>
<keyword evidence="2" id="KW-0732">Signal</keyword>